<keyword evidence="2" id="KW-0805">Transcription regulation</keyword>
<evidence type="ECO:0000259" key="5">
    <source>
        <dbReference type="PROSITE" id="PS50932"/>
    </source>
</evidence>
<dbReference type="Gene3D" id="3.40.50.2300">
    <property type="match status" value="2"/>
</dbReference>
<evidence type="ECO:0000259" key="6">
    <source>
        <dbReference type="PROSITE" id="PS50943"/>
    </source>
</evidence>
<sequence length="323" mass="35248">MSSVREVAELAGVSVGTVSRYLNGQQLKAANQAKIAAAIEQLDYKQNIIAKGLKNNQSFSIGLLMNSISSRFGAEVVSGIEQRVEQQGYSLLLSGFSDKPALIDQKIDYLMAHSIDGLIVFLAGEEWQGMERLAALDIPVVTINNPNQLRNVDSILIDDRASVAQVMQQIIDLGHQNIGMIAANQDDYVARERLAGAKQTMAAYPDRQLHVFEGDYSRTSGYRGAQALLAEGITALFVSNDSMAFGALTYLSENGIRIGQDLLFGHYDYADEHQFGQLPILSIQPPTEAIGLAAAKLLLDRLQNKTQSDGQTILMHHEINGLN</sequence>
<feature type="domain" description="HTH lacI-type" evidence="5">
    <location>
        <begin position="2"/>
        <end position="55"/>
    </location>
</feature>
<keyword evidence="4" id="KW-0804">Transcription</keyword>
<dbReference type="CDD" id="cd06267">
    <property type="entry name" value="PBP1_LacI_sugar_binding-like"/>
    <property type="match status" value="1"/>
</dbReference>
<dbReference type="GO" id="GO:0000976">
    <property type="term" value="F:transcription cis-regulatory region binding"/>
    <property type="evidence" value="ECO:0007669"/>
    <property type="project" value="TreeGrafter"/>
</dbReference>
<dbReference type="AlphaFoldDB" id="A0A385AG76"/>
<gene>
    <name evidence="7" type="ORF">DT351_08025</name>
</gene>
<dbReference type="SMART" id="SM00354">
    <property type="entry name" value="HTH_LACI"/>
    <property type="match status" value="1"/>
</dbReference>
<dbReference type="InterPro" id="IPR001387">
    <property type="entry name" value="Cro/C1-type_HTH"/>
</dbReference>
<name>A0A385AG76_LATCU</name>
<proteinExistence type="predicted"/>
<accession>A0A385AG76</accession>
<dbReference type="SUPFAM" id="SSF47413">
    <property type="entry name" value="lambda repressor-like DNA-binding domains"/>
    <property type="match status" value="1"/>
</dbReference>
<feature type="domain" description="HTH cro/C1-type" evidence="6">
    <location>
        <begin position="3"/>
        <end position="45"/>
    </location>
</feature>
<dbReference type="PROSITE" id="PS00356">
    <property type="entry name" value="HTH_LACI_1"/>
    <property type="match status" value="1"/>
</dbReference>
<dbReference type="InterPro" id="IPR028082">
    <property type="entry name" value="Peripla_BP_I"/>
</dbReference>
<evidence type="ECO:0000256" key="1">
    <source>
        <dbReference type="ARBA" id="ARBA00022491"/>
    </source>
</evidence>
<dbReference type="InterPro" id="IPR000843">
    <property type="entry name" value="HTH_LacI"/>
</dbReference>
<dbReference type="InterPro" id="IPR010982">
    <property type="entry name" value="Lambda_DNA-bd_dom_sf"/>
</dbReference>
<evidence type="ECO:0000256" key="3">
    <source>
        <dbReference type="ARBA" id="ARBA00023125"/>
    </source>
</evidence>
<dbReference type="PANTHER" id="PTHR30146:SF148">
    <property type="entry name" value="HTH-TYPE TRANSCRIPTIONAL REPRESSOR PURR-RELATED"/>
    <property type="match status" value="1"/>
</dbReference>
<dbReference type="PROSITE" id="PS50943">
    <property type="entry name" value="HTH_CROC1"/>
    <property type="match status" value="1"/>
</dbReference>
<organism evidence="7 8">
    <name type="scientific">Latilactobacillus curvatus</name>
    <name type="common">Lactobacillus curvatus</name>
    <dbReference type="NCBI Taxonomy" id="28038"/>
    <lineage>
        <taxon>Bacteria</taxon>
        <taxon>Bacillati</taxon>
        <taxon>Bacillota</taxon>
        <taxon>Bacilli</taxon>
        <taxon>Lactobacillales</taxon>
        <taxon>Lactobacillaceae</taxon>
        <taxon>Latilactobacillus</taxon>
    </lineage>
</organism>
<evidence type="ECO:0000256" key="2">
    <source>
        <dbReference type="ARBA" id="ARBA00023015"/>
    </source>
</evidence>
<evidence type="ECO:0000256" key="4">
    <source>
        <dbReference type="ARBA" id="ARBA00023163"/>
    </source>
</evidence>
<dbReference type="Gene3D" id="1.10.260.40">
    <property type="entry name" value="lambda repressor-like DNA-binding domains"/>
    <property type="match status" value="1"/>
</dbReference>
<keyword evidence="3" id="KW-0238">DNA-binding</keyword>
<dbReference type="Pfam" id="PF00532">
    <property type="entry name" value="Peripla_BP_1"/>
    <property type="match status" value="1"/>
</dbReference>
<dbReference type="EMBL" id="CP031003">
    <property type="protein sequence ID" value="AXN36316.1"/>
    <property type="molecule type" value="Genomic_DNA"/>
</dbReference>
<protein>
    <submittedName>
        <fullName evidence="7">LacI family transcriptional regulator</fullName>
    </submittedName>
</protein>
<dbReference type="InterPro" id="IPR001761">
    <property type="entry name" value="Peripla_BP/Lac1_sug-bd_dom"/>
</dbReference>
<reference evidence="7 8" key="1">
    <citation type="submission" date="2018-07" db="EMBL/GenBank/DDBJ databases">
        <title>Lactobacillus curvatus genome sequence.</title>
        <authorList>
            <person name="Prechtl R."/>
        </authorList>
    </citation>
    <scope>NUCLEOTIDE SEQUENCE [LARGE SCALE GENOMIC DNA]</scope>
    <source>
        <strain evidence="7 8">TMW 1.1928</strain>
    </source>
</reference>
<keyword evidence="1" id="KW-0678">Repressor</keyword>
<dbReference type="PANTHER" id="PTHR30146">
    <property type="entry name" value="LACI-RELATED TRANSCRIPTIONAL REPRESSOR"/>
    <property type="match status" value="1"/>
</dbReference>
<evidence type="ECO:0000313" key="7">
    <source>
        <dbReference type="EMBL" id="AXN36316.1"/>
    </source>
</evidence>
<dbReference type="CDD" id="cd01392">
    <property type="entry name" value="HTH_LacI"/>
    <property type="match status" value="1"/>
</dbReference>
<evidence type="ECO:0000313" key="8">
    <source>
        <dbReference type="Proteomes" id="UP000257607"/>
    </source>
</evidence>
<dbReference type="RefSeq" id="WP_076787825.1">
    <property type="nucleotide sequence ID" value="NZ_CP015493.1"/>
</dbReference>
<dbReference type="GO" id="GO:0003700">
    <property type="term" value="F:DNA-binding transcription factor activity"/>
    <property type="evidence" value="ECO:0007669"/>
    <property type="project" value="TreeGrafter"/>
</dbReference>
<dbReference type="Pfam" id="PF00356">
    <property type="entry name" value="LacI"/>
    <property type="match status" value="1"/>
</dbReference>
<dbReference type="PROSITE" id="PS50932">
    <property type="entry name" value="HTH_LACI_2"/>
    <property type="match status" value="1"/>
</dbReference>
<dbReference type="SUPFAM" id="SSF53822">
    <property type="entry name" value="Periplasmic binding protein-like I"/>
    <property type="match status" value="1"/>
</dbReference>
<dbReference type="Proteomes" id="UP000257607">
    <property type="component" value="Chromosome"/>
</dbReference>